<evidence type="ECO:0000256" key="1">
    <source>
        <dbReference type="SAM" id="MobiDB-lite"/>
    </source>
</evidence>
<name>A0A6I4T3Z4_9SPHN</name>
<protein>
    <recommendedName>
        <fullName evidence="4">Lipoprotein</fullName>
    </recommendedName>
</protein>
<gene>
    <name evidence="2" type="ORF">GRI91_04375</name>
</gene>
<proteinExistence type="predicted"/>
<sequence>MKRAAILAVLALAACGRQDNAPLQAQRISLEKSGAPTEEPLASPDTDNSRWRVADDGRAIHFGAPDGDPMLTLACRLKETPPQLVIIRHIAAQPGQKALMPVIGNGMISRFKVDASLNEGEWRWEGSFPATDPDLDVFTGRRDLEATLPGGGSLYIGGSPLPGEFVTWCRMGGRVLALEEKEAEKDASETPDP</sequence>
<reference evidence="2 3" key="1">
    <citation type="submission" date="2019-12" db="EMBL/GenBank/DDBJ databases">
        <title>Genomic-based taxomic classification of the family Erythrobacteraceae.</title>
        <authorList>
            <person name="Xu L."/>
        </authorList>
    </citation>
    <scope>NUCLEOTIDE SEQUENCE [LARGE SCALE GENOMIC DNA]</scope>
    <source>
        <strain evidence="2 3">LMG 29518</strain>
    </source>
</reference>
<dbReference type="Proteomes" id="UP000438476">
    <property type="component" value="Unassembled WGS sequence"/>
</dbReference>
<dbReference type="OrthoDB" id="7391054at2"/>
<feature type="region of interest" description="Disordered" evidence="1">
    <location>
        <begin position="31"/>
        <end position="50"/>
    </location>
</feature>
<dbReference type="PROSITE" id="PS51257">
    <property type="entry name" value="PROKAR_LIPOPROTEIN"/>
    <property type="match status" value="1"/>
</dbReference>
<dbReference type="EMBL" id="WTYT01000002">
    <property type="protein sequence ID" value="MXO64982.1"/>
    <property type="molecule type" value="Genomic_DNA"/>
</dbReference>
<evidence type="ECO:0000313" key="3">
    <source>
        <dbReference type="Proteomes" id="UP000438476"/>
    </source>
</evidence>
<comment type="caution">
    <text evidence="2">The sequence shown here is derived from an EMBL/GenBank/DDBJ whole genome shotgun (WGS) entry which is preliminary data.</text>
</comment>
<evidence type="ECO:0008006" key="4">
    <source>
        <dbReference type="Google" id="ProtNLM"/>
    </source>
</evidence>
<keyword evidence="3" id="KW-1185">Reference proteome</keyword>
<organism evidence="2 3">
    <name type="scientific">Altericroceibacterium endophyticum</name>
    <dbReference type="NCBI Taxonomy" id="1808508"/>
    <lineage>
        <taxon>Bacteria</taxon>
        <taxon>Pseudomonadati</taxon>
        <taxon>Pseudomonadota</taxon>
        <taxon>Alphaproteobacteria</taxon>
        <taxon>Sphingomonadales</taxon>
        <taxon>Erythrobacteraceae</taxon>
        <taxon>Altericroceibacterium</taxon>
    </lineage>
</organism>
<evidence type="ECO:0000313" key="2">
    <source>
        <dbReference type="EMBL" id="MXO64982.1"/>
    </source>
</evidence>
<dbReference type="AlphaFoldDB" id="A0A6I4T3Z4"/>
<accession>A0A6I4T3Z4</accession>
<dbReference type="RefSeq" id="WP_160735434.1">
    <property type="nucleotide sequence ID" value="NZ_WTYT01000002.1"/>
</dbReference>